<name>A0A5K8A1I5_9BACT</name>
<gene>
    <name evidence="3" type="ORF">DSCO28_69030</name>
</gene>
<dbReference type="InterPro" id="IPR025263">
    <property type="entry name" value="YhdP_central"/>
</dbReference>
<dbReference type="RefSeq" id="WP_155325656.1">
    <property type="nucleotide sequence ID" value="NZ_AP021876.1"/>
</dbReference>
<feature type="domain" description="YhdP central" evidence="2">
    <location>
        <begin position="908"/>
        <end position="1047"/>
    </location>
</feature>
<dbReference type="Pfam" id="PF13116">
    <property type="entry name" value="YhdP"/>
    <property type="match status" value="1"/>
</dbReference>
<feature type="region of interest" description="Disordered" evidence="1">
    <location>
        <begin position="1100"/>
        <end position="1121"/>
    </location>
</feature>
<evidence type="ECO:0000313" key="4">
    <source>
        <dbReference type="Proteomes" id="UP000425960"/>
    </source>
</evidence>
<evidence type="ECO:0000256" key="1">
    <source>
        <dbReference type="SAM" id="MobiDB-lite"/>
    </source>
</evidence>
<dbReference type="Proteomes" id="UP000425960">
    <property type="component" value="Chromosome"/>
</dbReference>
<dbReference type="KEGG" id="dov:DSCO28_69030"/>
<dbReference type="PANTHER" id="PTHR30441">
    <property type="entry name" value="DUF748 DOMAIN-CONTAINING PROTEIN"/>
    <property type="match status" value="1"/>
</dbReference>
<sequence>MRRTRKLFMISLGCAAISMFLLLSAVLVTRLLSNREMVKTFLVTKTAQATGGQLDYARLKLSLLPMPHLEAHALHLFQPQTFDLKARKLSLYPALRPALSGRFSVSRLTLDRPDVCILQGPGGPQAKADEADGKGQDLPAKRIDTLLKHAFGLLASIDPGTELEIGDGRIRLTPEGLTEIRASGIDATFENQDGQLSLGIHGRSTLTGVFDLSAHADVHAARAAGTIAMTGLDVEPVLAFAALPGGIGAKASQAAINMNFRMDSFDSAEIQFRIKAPKLTVTRNDRSLALNTADSTGTLSYDHGDLSLVIDRLATQHPKLNLSAAASLGKAGGTGNPTLTLRAAARQLDVAVAGNVARTIAGDQRAIRTAFNVARTGQLTGATYYAGFENENHGWQLKKMVATGHLSQGRITIPKIDTDLEQMDGDVVYIDKRVDFKNVSGHFQGIDFKQLKSRIDWEKRATLSIDTSSAQVDAAVLFPWLTHFKGLEAARNYISAVTGSAQLSRLKIDGPLGHPEKWQLEITGTPEAVRLTSPHTPFPITLSGGTITYVPGAERSSGVSVHFLDTTLQAAHQSSGILHPESLSCEVDGSMGPAAIDWLSTLLPIPAYLQIKPPVALSGVKIQWNGKDAMAVAVAGRLKTAGGVDLCADMYRTADTWGISDLRFADGHSTATLSASRQGDVVNLTFSGNVEKKTVDQLLRHNQTLSGQVQGNFSACIDMAQPIGSAFTGNVSGDGLHLKWLTPIPVTLDRFSIAGVGDRATFTATQIAVDKSLLVVNGSVANTDGAPTFELTVDADQLDDALLQKLFSEKTHTNSDQETAAPAGGIPHGTVHLRTERFSADAFTWSPLSATVTVAGQSIHVQLEKALLCGIATPGELDFSPRGIRLDIFPKASGTSLQESANCLLPNPVTADARYDLSGEIHMPATQKDFSGALTGSLTVSSKNGRIEYSSVLMKIFSALNITELLTGKESDLNKKGYGYSSARIEATIDGGRIHLTEVLLDGNSLKITGEGQIQIGEKTADIYLLAAPLKTIDRIVGKVPIIGYLTGGSLISIPLRVHGPLDDLSVVPMSPSAVGKGLLNLMERTLKAPFKLVESAASLASDASSEEKKADGAPQTAPQP</sequence>
<reference evidence="3 4" key="1">
    <citation type="submission" date="2019-11" db="EMBL/GenBank/DDBJ databases">
        <title>Comparative genomics of hydrocarbon-degrading Desulfosarcina strains.</title>
        <authorList>
            <person name="Watanabe M."/>
            <person name="Kojima H."/>
            <person name="Fukui M."/>
        </authorList>
    </citation>
    <scope>NUCLEOTIDE SEQUENCE [LARGE SCALE GENOMIC DNA]</scope>
    <source>
        <strain evidence="3 4">28bB2T</strain>
    </source>
</reference>
<dbReference type="GO" id="GO:0090313">
    <property type="term" value="P:regulation of protein targeting to membrane"/>
    <property type="evidence" value="ECO:0007669"/>
    <property type="project" value="TreeGrafter"/>
</dbReference>
<accession>A0A5K8A1I5</accession>
<dbReference type="AlphaFoldDB" id="A0A5K8A1I5"/>
<dbReference type="PANTHER" id="PTHR30441:SF4">
    <property type="entry name" value="PROTEIN ASMA"/>
    <property type="match status" value="1"/>
</dbReference>
<protein>
    <recommendedName>
        <fullName evidence="2">YhdP central domain-containing protein</fullName>
    </recommendedName>
</protein>
<dbReference type="InterPro" id="IPR052894">
    <property type="entry name" value="AsmA-related"/>
</dbReference>
<dbReference type="GO" id="GO:0005886">
    <property type="term" value="C:plasma membrane"/>
    <property type="evidence" value="ECO:0007669"/>
    <property type="project" value="TreeGrafter"/>
</dbReference>
<dbReference type="EMBL" id="AP021876">
    <property type="protein sequence ID" value="BBO86337.1"/>
    <property type="molecule type" value="Genomic_DNA"/>
</dbReference>
<evidence type="ECO:0000259" key="2">
    <source>
        <dbReference type="Pfam" id="PF13116"/>
    </source>
</evidence>
<proteinExistence type="predicted"/>
<evidence type="ECO:0000313" key="3">
    <source>
        <dbReference type="EMBL" id="BBO86337.1"/>
    </source>
</evidence>
<organism evidence="3 4">
    <name type="scientific">Desulfosarcina ovata subsp. sediminis</name>
    <dbReference type="NCBI Taxonomy" id="885957"/>
    <lineage>
        <taxon>Bacteria</taxon>
        <taxon>Pseudomonadati</taxon>
        <taxon>Thermodesulfobacteriota</taxon>
        <taxon>Desulfobacteria</taxon>
        <taxon>Desulfobacterales</taxon>
        <taxon>Desulfosarcinaceae</taxon>
        <taxon>Desulfosarcina</taxon>
    </lineage>
</organism>